<dbReference type="EMBL" id="JBBPBN010000009">
    <property type="protein sequence ID" value="KAK9031598.1"/>
    <property type="molecule type" value="Genomic_DNA"/>
</dbReference>
<evidence type="ECO:0000313" key="3">
    <source>
        <dbReference type="Proteomes" id="UP001396334"/>
    </source>
</evidence>
<accession>A0ABR2T323</accession>
<comment type="caution">
    <text evidence="2">The sequence shown here is derived from an EMBL/GenBank/DDBJ whole genome shotgun (WGS) entry which is preliminary data.</text>
</comment>
<name>A0ABR2T323_9ROSI</name>
<gene>
    <name evidence="2" type="ORF">V6N11_055894</name>
</gene>
<dbReference type="Proteomes" id="UP001396334">
    <property type="component" value="Unassembled WGS sequence"/>
</dbReference>
<sequence length="94" mass="10243">MMAQVYKGVGSGAPSATSSSSASSRKSLSTGEEKEDPILDLLNFSALVENCKTYMEVFQEVAESQNSKEENKDTYVAAESLEKLNMPKLKQNIC</sequence>
<proteinExistence type="predicted"/>
<evidence type="ECO:0000313" key="2">
    <source>
        <dbReference type="EMBL" id="KAK9031598.1"/>
    </source>
</evidence>
<reference evidence="2 3" key="1">
    <citation type="journal article" date="2024" name="G3 (Bethesda)">
        <title>Genome assembly of Hibiscus sabdariffa L. provides insights into metabolisms of medicinal natural products.</title>
        <authorList>
            <person name="Kim T."/>
        </authorList>
    </citation>
    <scope>NUCLEOTIDE SEQUENCE [LARGE SCALE GENOMIC DNA]</scope>
    <source>
        <strain evidence="2">TK-2024</strain>
        <tissue evidence="2">Old leaves</tissue>
    </source>
</reference>
<protein>
    <submittedName>
        <fullName evidence="2">Uncharacterized protein</fullName>
    </submittedName>
</protein>
<evidence type="ECO:0000256" key="1">
    <source>
        <dbReference type="SAM" id="MobiDB-lite"/>
    </source>
</evidence>
<feature type="region of interest" description="Disordered" evidence="1">
    <location>
        <begin position="1"/>
        <end position="33"/>
    </location>
</feature>
<feature type="compositionally biased region" description="Low complexity" evidence="1">
    <location>
        <begin position="12"/>
        <end position="29"/>
    </location>
</feature>
<organism evidence="2 3">
    <name type="scientific">Hibiscus sabdariffa</name>
    <name type="common">roselle</name>
    <dbReference type="NCBI Taxonomy" id="183260"/>
    <lineage>
        <taxon>Eukaryota</taxon>
        <taxon>Viridiplantae</taxon>
        <taxon>Streptophyta</taxon>
        <taxon>Embryophyta</taxon>
        <taxon>Tracheophyta</taxon>
        <taxon>Spermatophyta</taxon>
        <taxon>Magnoliopsida</taxon>
        <taxon>eudicotyledons</taxon>
        <taxon>Gunneridae</taxon>
        <taxon>Pentapetalae</taxon>
        <taxon>rosids</taxon>
        <taxon>malvids</taxon>
        <taxon>Malvales</taxon>
        <taxon>Malvaceae</taxon>
        <taxon>Malvoideae</taxon>
        <taxon>Hibiscus</taxon>
    </lineage>
</organism>
<keyword evidence="3" id="KW-1185">Reference proteome</keyword>